<feature type="region of interest" description="Disordered" evidence="1">
    <location>
        <begin position="360"/>
        <end position="390"/>
    </location>
</feature>
<sequence length="660" mass="72064">MGDVQPPSNGSEYPVVDSHQGLNTVGVSTLCFDEKSRMEAQSISHAQHQQYGPQQHAFSSQLDMAQQPASGRPNAFNMNGMANALPQASMRQNLYASGSQQQHHQQRFSPATSSPSMMPQMPQMAPQYPGQAAMPMGTPHYYMSQHPQMQHYYANQLSPAQQHARPNIGYYPNQMVMSHPQNSHIPQGYYYPSAGHYAQNQGLQNPMVSAQYMGGNPTHSDPRVVPQIPNGVDHNGAPVSSTHKPSDVGEGRSGIVRGPPRKPRQSGEHRSCSSSRHGLLTDLGHAIWIGNLPPQTDLMNLVHHVCKEANGLESLFLISKSNCAFANFKDEQTCITAQQKLHDSKFQSVRLVSRLRKSTVEGTAGVTAPTGPAASSGAQTPHDTTTQPAATEKVTEVAATETSEIKPVTAAAEPILQKDKFFILKSLTVEDLELSAKTGIWATQSHNEETLNAAFNAVDNVYLVFSANKSGEYFGYARMTSQINDDPAAAIEFAPKAQSASDVDLPKAIPTEPTEFAPKGRIIDDSARGTIFWEAEREDGESGEEDEEQELDQSDASSRKSGNLEADGTAKAWGKPFKLEWLSTARLPFYRTRGLRNPWNSNREVKIARDGTELEPSVGRRLIGLFNRVQSPGLGAAPAAMRPGMAMIAGYPPMRPHYQQ</sequence>
<dbReference type="InterPro" id="IPR000504">
    <property type="entry name" value="RRM_dom"/>
</dbReference>
<dbReference type="PANTHER" id="PTHR12357:SF3">
    <property type="entry name" value="YTH DOMAIN-CONTAINING PROTEIN 1"/>
    <property type="match status" value="1"/>
</dbReference>
<comment type="caution">
    <text evidence="3">The sequence shown here is derived from an EMBL/GenBank/DDBJ whole genome shotgun (WGS) entry which is preliminary data.</text>
</comment>
<dbReference type="InterPro" id="IPR007275">
    <property type="entry name" value="YTH_domain"/>
</dbReference>
<dbReference type="OrthoDB" id="306690at2759"/>
<dbReference type="InterPro" id="IPR012677">
    <property type="entry name" value="Nucleotide-bd_a/b_plait_sf"/>
</dbReference>
<dbReference type="PANTHER" id="PTHR12357">
    <property type="entry name" value="YTH YT521-B HOMOLOGY DOMAIN-CONTAINING"/>
    <property type="match status" value="1"/>
</dbReference>
<dbReference type="Pfam" id="PF04146">
    <property type="entry name" value="YTH"/>
    <property type="match status" value="1"/>
</dbReference>
<dbReference type="SUPFAM" id="SSF54928">
    <property type="entry name" value="RNA-binding domain, RBD"/>
    <property type="match status" value="1"/>
</dbReference>
<dbReference type="VEuPathDB" id="FungiDB:CH63R_11812"/>
<organism evidence="3 4">
    <name type="scientific">Colletotrichum higginsianum (strain IMI 349063)</name>
    <name type="common">Crucifer anthracnose fungus</name>
    <dbReference type="NCBI Taxonomy" id="759273"/>
    <lineage>
        <taxon>Eukaryota</taxon>
        <taxon>Fungi</taxon>
        <taxon>Dikarya</taxon>
        <taxon>Ascomycota</taxon>
        <taxon>Pezizomycotina</taxon>
        <taxon>Sordariomycetes</taxon>
        <taxon>Hypocreomycetidae</taxon>
        <taxon>Glomerellales</taxon>
        <taxon>Glomerellaceae</taxon>
        <taxon>Colletotrichum</taxon>
        <taxon>Colletotrichum destructivum species complex</taxon>
    </lineage>
</organism>
<feature type="compositionally biased region" description="Polar residues" evidence="1">
    <location>
        <begin position="41"/>
        <end position="69"/>
    </location>
</feature>
<gene>
    <name evidence="3" type="ORF">CH63R_11812</name>
</gene>
<feature type="region of interest" description="Disordered" evidence="1">
    <location>
        <begin position="41"/>
        <end position="80"/>
    </location>
</feature>
<name>A0A1B7XZD9_COLHI</name>
<dbReference type="InterPro" id="IPR045168">
    <property type="entry name" value="YTH_prot"/>
</dbReference>
<dbReference type="GO" id="GO:0000398">
    <property type="term" value="P:mRNA splicing, via spliceosome"/>
    <property type="evidence" value="ECO:0007669"/>
    <property type="project" value="TreeGrafter"/>
</dbReference>
<dbReference type="GeneID" id="28870893"/>
<feature type="region of interest" description="Disordered" evidence="1">
    <location>
        <begin position="216"/>
        <end position="276"/>
    </location>
</feature>
<dbReference type="RefSeq" id="XP_018153627.1">
    <property type="nucleotide sequence ID" value="XM_018306786.1"/>
</dbReference>
<dbReference type="SMART" id="SM00360">
    <property type="entry name" value="RRM"/>
    <property type="match status" value="1"/>
</dbReference>
<dbReference type="Pfam" id="PF25701">
    <property type="entry name" value="RRM_YTH1"/>
    <property type="match status" value="1"/>
</dbReference>
<dbReference type="KEGG" id="chig:CH63R_11812"/>
<dbReference type="InterPro" id="IPR035979">
    <property type="entry name" value="RBD_domain_sf"/>
</dbReference>
<accession>A0A1B7XZD9</accession>
<dbReference type="Gene3D" id="3.10.590.10">
    <property type="entry name" value="ph1033 like domains"/>
    <property type="match status" value="1"/>
</dbReference>
<dbReference type="Gene3D" id="3.30.70.330">
    <property type="match status" value="1"/>
</dbReference>
<feature type="compositionally biased region" description="Low complexity" evidence="1">
    <location>
        <begin position="109"/>
        <end position="128"/>
    </location>
</feature>
<feature type="region of interest" description="Disordered" evidence="1">
    <location>
        <begin position="536"/>
        <end position="568"/>
    </location>
</feature>
<dbReference type="GO" id="GO:0005654">
    <property type="term" value="C:nucleoplasm"/>
    <property type="evidence" value="ECO:0007669"/>
    <property type="project" value="TreeGrafter"/>
</dbReference>
<dbReference type="Proteomes" id="UP000092177">
    <property type="component" value="Chromosome 8"/>
</dbReference>
<proteinExistence type="predicted"/>
<feature type="compositionally biased region" description="Acidic residues" evidence="1">
    <location>
        <begin position="536"/>
        <end position="553"/>
    </location>
</feature>
<dbReference type="CDD" id="cd00590">
    <property type="entry name" value="RRM_SF"/>
    <property type="match status" value="1"/>
</dbReference>
<evidence type="ECO:0000313" key="4">
    <source>
        <dbReference type="Proteomes" id="UP000092177"/>
    </source>
</evidence>
<feature type="domain" description="YTH" evidence="2">
    <location>
        <begin position="419"/>
        <end position="626"/>
    </location>
</feature>
<keyword evidence="4" id="KW-1185">Reference proteome</keyword>
<dbReference type="PROSITE" id="PS50882">
    <property type="entry name" value="YTH"/>
    <property type="match status" value="1"/>
</dbReference>
<dbReference type="InterPro" id="IPR057720">
    <property type="entry name" value="RRM_YTH1"/>
</dbReference>
<dbReference type="CDD" id="cd21134">
    <property type="entry name" value="YTH"/>
    <property type="match status" value="1"/>
</dbReference>
<dbReference type="GO" id="GO:1990247">
    <property type="term" value="F:N6-methyladenosine-containing RNA reader activity"/>
    <property type="evidence" value="ECO:0007669"/>
    <property type="project" value="TreeGrafter"/>
</dbReference>
<evidence type="ECO:0000259" key="2">
    <source>
        <dbReference type="PROSITE" id="PS50882"/>
    </source>
</evidence>
<protein>
    <submittedName>
        <fullName evidence="3">Yt521-b-like splicing</fullName>
    </submittedName>
</protein>
<dbReference type="EMBL" id="LTAN01000008">
    <property type="protein sequence ID" value="OBR05109.1"/>
    <property type="molecule type" value="Genomic_DNA"/>
</dbReference>
<reference evidence="4" key="1">
    <citation type="journal article" date="2017" name="BMC Genomics">
        <title>Gapless genome assembly of Colletotrichum higginsianum reveals chromosome structure and association of transposable elements with secondary metabolite gene clusters.</title>
        <authorList>
            <person name="Dallery J.-F."/>
            <person name="Lapalu N."/>
            <person name="Zampounis A."/>
            <person name="Pigne S."/>
            <person name="Luyten I."/>
            <person name="Amselem J."/>
            <person name="Wittenberg A.H.J."/>
            <person name="Zhou S."/>
            <person name="de Queiroz M.V."/>
            <person name="Robin G.P."/>
            <person name="Auger A."/>
            <person name="Hainaut M."/>
            <person name="Henrissat B."/>
            <person name="Kim K.-T."/>
            <person name="Lee Y.-H."/>
            <person name="Lespinet O."/>
            <person name="Schwartz D.C."/>
            <person name="Thon M.R."/>
            <person name="O'Connell R.J."/>
        </authorList>
    </citation>
    <scope>NUCLEOTIDE SEQUENCE [LARGE SCALE GENOMIC DNA]</scope>
    <source>
        <strain evidence="4">IMI 349063</strain>
    </source>
</reference>
<evidence type="ECO:0000313" key="3">
    <source>
        <dbReference type="EMBL" id="OBR05109.1"/>
    </source>
</evidence>
<feature type="compositionally biased region" description="Low complexity" evidence="1">
    <location>
        <begin position="360"/>
        <end position="374"/>
    </location>
</feature>
<dbReference type="GO" id="GO:0000381">
    <property type="term" value="P:regulation of alternative mRNA splicing, via spliceosome"/>
    <property type="evidence" value="ECO:0007669"/>
    <property type="project" value="TreeGrafter"/>
</dbReference>
<dbReference type="AlphaFoldDB" id="A0A1B7XZD9"/>
<feature type="region of interest" description="Disordered" evidence="1">
    <location>
        <begin position="95"/>
        <end position="128"/>
    </location>
</feature>
<feature type="compositionally biased region" description="Polar residues" evidence="1">
    <location>
        <begin position="376"/>
        <end position="388"/>
    </location>
</feature>
<evidence type="ECO:0000256" key="1">
    <source>
        <dbReference type="SAM" id="MobiDB-lite"/>
    </source>
</evidence>
<dbReference type="GO" id="GO:0003729">
    <property type="term" value="F:mRNA binding"/>
    <property type="evidence" value="ECO:0007669"/>
    <property type="project" value="TreeGrafter"/>
</dbReference>